<dbReference type="AlphaFoldDB" id="A0A1F8EJG9"/>
<name>A0A1F8EJG9_9BACT</name>
<dbReference type="STRING" id="1802662.A2736_02585"/>
<organism evidence="2 3">
    <name type="scientific">Candidatus Yanofskybacteria bacterium RIFCSPHIGHO2_01_FULL_41_27</name>
    <dbReference type="NCBI Taxonomy" id="1802662"/>
    <lineage>
        <taxon>Bacteria</taxon>
        <taxon>Candidatus Yanofskyibacteriota</taxon>
    </lineage>
</organism>
<feature type="region of interest" description="Disordered" evidence="1">
    <location>
        <begin position="1"/>
        <end position="30"/>
    </location>
</feature>
<gene>
    <name evidence="2" type="ORF">A2736_02585</name>
</gene>
<protein>
    <submittedName>
        <fullName evidence="2">Uncharacterized protein</fullName>
    </submittedName>
</protein>
<dbReference type="Proteomes" id="UP000177503">
    <property type="component" value="Unassembled WGS sequence"/>
</dbReference>
<reference evidence="2 3" key="1">
    <citation type="journal article" date="2016" name="Nat. Commun.">
        <title>Thousands of microbial genomes shed light on interconnected biogeochemical processes in an aquifer system.</title>
        <authorList>
            <person name="Anantharaman K."/>
            <person name="Brown C.T."/>
            <person name="Hug L.A."/>
            <person name="Sharon I."/>
            <person name="Castelle C.J."/>
            <person name="Probst A.J."/>
            <person name="Thomas B.C."/>
            <person name="Singh A."/>
            <person name="Wilkins M.J."/>
            <person name="Karaoz U."/>
            <person name="Brodie E.L."/>
            <person name="Williams K.H."/>
            <person name="Hubbard S.S."/>
            <person name="Banfield J.F."/>
        </authorList>
    </citation>
    <scope>NUCLEOTIDE SEQUENCE [LARGE SCALE GENOMIC DNA]</scope>
</reference>
<evidence type="ECO:0000313" key="3">
    <source>
        <dbReference type="Proteomes" id="UP000177503"/>
    </source>
</evidence>
<proteinExistence type="predicted"/>
<comment type="caution">
    <text evidence="2">The sequence shown here is derived from an EMBL/GenBank/DDBJ whole genome shotgun (WGS) entry which is preliminary data.</text>
</comment>
<evidence type="ECO:0000313" key="2">
    <source>
        <dbReference type="EMBL" id="OGN00209.1"/>
    </source>
</evidence>
<sequence>MGIKGGGITGFETESGTEDGIIGRARSTGGGKATGGFDWLTAGGETGFGEKGAGWKLFCLVNSLIKLSMEVVLLPWSSAI</sequence>
<accession>A0A1F8EJG9</accession>
<dbReference type="EMBL" id="MGJC01000010">
    <property type="protein sequence ID" value="OGN00209.1"/>
    <property type="molecule type" value="Genomic_DNA"/>
</dbReference>
<evidence type="ECO:0000256" key="1">
    <source>
        <dbReference type="SAM" id="MobiDB-lite"/>
    </source>
</evidence>